<sequence>MLSKNEKQKTAMNKAGVIFKRLNEDRSRIVFLLVSIMLEITMNSDEIMSREEMILLGIKSLKPKNEMNKGPHS</sequence>
<organism evidence="1 2">
    <name type="scientific">Photobacterium halotolerans</name>
    <dbReference type="NCBI Taxonomy" id="265726"/>
    <lineage>
        <taxon>Bacteria</taxon>
        <taxon>Pseudomonadati</taxon>
        <taxon>Pseudomonadota</taxon>
        <taxon>Gammaproteobacteria</taxon>
        <taxon>Vibrionales</taxon>
        <taxon>Vibrionaceae</taxon>
        <taxon>Photobacterium</taxon>
    </lineage>
</organism>
<protein>
    <submittedName>
        <fullName evidence="1">Uncharacterized protein</fullName>
    </submittedName>
</protein>
<dbReference type="Proteomes" id="UP000033633">
    <property type="component" value="Unassembled WGS sequence"/>
</dbReference>
<reference evidence="1 2" key="1">
    <citation type="submission" date="2014-12" db="EMBL/GenBank/DDBJ databases">
        <title>Mercury Reductase activity and rhizosphere competence traits in the genome of root associated Photobacterium halotolerans MELD1.</title>
        <authorList>
            <person name="Mathew D.C."/>
            <person name="Huang C.-C."/>
        </authorList>
    </citation>
    <scope>NUCLEOTIDE SEQUENCE [LARGE SCALE GENOMIC DNA]</scope>
    <source>
        <strain evidence="1 2">MELD1</strain>
    </source>
</reference>
<evidence type="ECO:0000313" key="1">
    <source>
        <dbReference type="EMBL" id="KKD00951.1"/>
    </source>
</evidence>
<dbReference type="EMBL" id="JWYV01000002">
    <property type="protein sequence ID" value="KKD00951.1"/>
    <property type="molecule type" value="Genomic_DNA"/>
</dbReference>
<name>A0A0F5VFI6_9GAMM</name>
<keyword evidence="2" id="KW-1185">Reference proteome</keyword>
<proteinExistence type="predicted"/>
<dbReference type="AlphaFoldDB" id="A0A0F5VFI6"/>
<comment type="caution">
    <text evidence="1">The sequence shown here is derived from an EMBL/GenBank/DDBJ whole genome shotgun (WGS) entry which is preliminary data.</text>
</comment>
<evidence type="ECO:0000313" key="2">
    <source>
        <dbReference type="Proteomes" id="UP000033633"/>
    </source>
</evidence>
<accession>A0A0F5VFI6</accession>
<gene>
    <name evidence="1" type="ORF">KY46_03960</name>
</gene>